<organism evidence="1 2">
    <name type="scientific">Cuscuta epithymum</name>
    <dbReference type="NCBI Taxonomy" id="186058"/>
    <lineage>
        <taxon>Eukaryota</taxon>
        <taxon>Viridiplantae</taxon>
        <taxon>Streptophyta</taxon>
        <taxon>Embryophyta</taxon>
        <taxon>Tracheophyta</taxon>
        <taxon>Spermatophyta</taxon>
        <taxon>Magnoliopsida</taxon>
        <taxon>eudicotyledons</taxon>
        <taxon>Gunneridae</taxon>
        <taxon>Pentapetalae</taxon>
        <taxon>asterids</taxon>
        <taxon>lamiids</taxon>
        <taxon>Solanales</taxon>
        <taxon>Convolvulaceae</taxon>
        <taxon>Cuscuteae</taxon>
        <taxon>Cuscuta</taxon>
        <taxon>Cuscuta subgen. Cuscuta</taxon>
    </lineage>
</organism>
<gene>
    <name evidence="1" type="ORF">CEPIT_LOCUS6790</name>
</gene>
<comment type="caution">
    <text evidence="1">The sequence shown here is derived from an EMBL/GenBank/DDBJ whole genome shotgun (WGS) entry which is preliminary data.</text>
</comment>
<dbReference type="AlphaFoldDB" id="A0AAV0CNW4"/>
<keyword evidence="2" id="KW-1185">Reference proteome</keyword>
<sequence length="104" mass="12019">MLDRDWMIKVEYILSISGIREGNRAADFLVGLGHSLPFGVHSTRPFGNHDFRFIRLISQLFHQTRKFCFRALDCVISRKSKVGVTFLAVLAEVTVDDNFSYFYI</sequence>
<accession>A0AAV0CNW4</accession>
<evidence type="ECO:0000313" key="2">
    <source>
        <dbReference type="Proteomes" id="UP001152523"/>
    </source>
</evidence>
<dbReference type="Proteomes" id="UP001152523">
    <property type="component" value="Unassembled WGS sequence"/>
</dbReference>
<dbReference type="EMBL" id="CAMAPF010000033">
    <property type="protein sequence ID" value="CAH9079256.1"/>
    <property type="molecule type" value="Genomic_DNA"/>
</dbReference>
<reference evidence="1" key="1">
    <citation type="submission" date="2022-07" db="EMBL/GenBank/DDBJ databases">
        <authorList>
            <person name="Macas J."/>
            <person name="Novak P."/>
            <person name="Neumann P."/>
        </authorList>
    </citation>
    <scope>NUCLEOTIDE SEQUENCE</scope>
</reference>
<protein>
    <recommendedName>
        <fullName evidence="3">RNase H type-1 domain-containing protein</fullName>
    </recommendedName>
</protein>
<evidence type="ECO:0000313" key="1">
    <source>
        <dbReference type="EMBL" id="CAH9079256.1"/>
    </source>
</evidence>
<proteinExistence type="predicted"/>
<name>A0AAV0CNW4_9ASTE</name>
<evidence type="ECO:0008006" key="3">
    <source>
        <dbReference type="Google" id="ProtNLM"/>
    </source>
</evidence>